<feature type="transmembrane region" description="Helical" evidence="2">
    <location>
        <begin position="56"/>
        <end position="76"/>
    </location>
</feature>
<evidence type="ECO:0000313" key="4">
    <source>
        <dbReference type="Proteomes" id="UP000000304"/>
    </source>
</evidence>
<proteinExistence type="predicted"/>
<evidence type="ECO:0000313" key="3">
    <source>
        <dbReference type="EMBL" id="EDX16813.1"/>
    </source>
</evidence>
<dbReference type="AlphaFoldDB" id="B4R2L3"/>
<feature type="region of interest" description="Disordered" evidence="1">
    <location>
        <begin position="80"/>
        <end position="109"/>
    </location>
</feature>
<dbReference type="HOGENOM" id="CLU_2040549_0_0_1"/>
<evidence type="ECO:0000256" key="1">
    <source>
        <dbReference type="SAM" id="MobiDB-lite"/>
    </source>
</evidence>
<sequence>MPVYQLPGRLIFNHRLVSAIPGVIGAIVDAATMLIIPHSTVHHGHTMLPMEQNSMIMEMQTIFSSDLLLMLSLITTMKQKTRTSRRAKDNTEMRTRMKTHHQRQNQQEQTKDCGILQVDCC</sequence>
<dbReference type="Proteomes" id="UP000000304">
    <property type="component" value="Chromosome X"/>
</dbReference>
<dbReference type="EMBL" id="CM000366">
    <property type="protein sequence ID" value="EDX16813.1"/>
    <property type="molecule type" value="Genomic_DNA"/>
</dbReference>
<protein>
    <submittedName>
        <fullName evidence="3">GD16441</fullName>
    </submittedName>
</protein>
<feature type="transmembrane region" description="Helical" evidence="2">
    <location>
        <begin position="16"/>
        <end position="36"/>
    </location>
</feature>
<keyword evidence="2" id="KW-1133">Transmembrane helix</keyword>
<keyword evidence="4" id="KW-1185">Reference proteome</keyword>
<feature type="compositionally biased region" description="Basic and acidic residues" evidence="1">
    <location>
        <begin position="86"/>
        <end position="95"/>
    </location>
</feature>
<gene>
    <name evidence="3" type="primary">Dsim\GD16441</name>
    <name evidence="3" type="ORF">Dsim_GD16441</name>
</gene>
<keyword evidence="2" id="KW-0812">Transmembrane</keyword>
<accession>B4R2L3</accession>
<organism evidence="3 4">
    <name type="scientific">Drosophila simulans</name>
    <name type="common">Fruit fly</name>
    <dbReference type="NCBI Taxonomy" id="7240"/>
    <lineage>
        <taxon>Eukaryota</taxon>
        <taxon>Metazoa</taxon>
        <taxon>Ecdysozoa</taxon>
        <taxon>Arthropoda</taxon>
        <taxon>Hexapoda</taxon>
        <taxon>Insecta</taxon>
        <taxon>Pterygota</taxon>
        <taxon>Neoptera</taxon>
        <taxon>Endopterygota</taxon>
        <taxon>Diptera</taxon>
        <taxon>Brachycera</taxon>
        <taxon>Muscomorpha</taxon>
        <taxon>Ephydroidea</taxon>
        <taxon>Drosophilidae</taxon>
        <taxon>Drosophila</taxon>
        <taxon>Sophophora</taxon>
    </lineage>
</organism>
<evidence type="ECO:0000256" key="2">
    <source>
        <dbReference type="SAM" id="Phobius"/>
    </source>
</evidence>
<keyword evidence="2" id="KW-0472">Membrane</keyword>
<name>B4R2L3_DROSI</name>
<reference evidence="3 4" key="1">
    <citation type="journal article" date="2007" name="Nature">
        <title>Evolution of genes and genomes on the Drosophila phylogeny.</title>
        <authorList>
            <consortium name="Drosophila 12 Genomes Consortium"/>
            <person name="Clark A.G."/>
            <person name="Eisen M.B."/>
            <person name="Smith D.R."/>
            <person name="Bergman C.M."/>
            <person name="Oliver B."/>
            <person name="Markow T.A."/>
            <person name="Kaufman T.C."/>
            <person name="Kellis M."/>
            <person name="Gelbart W."/>
            <person name="Iyer V.N."/>
            <person name="Pollard D.A."/>
            <person name="Sackton T.B."/>
            <person name="Larracuente A.M."/>
            <person name="Singh N.D."/>
            <person name="Abad J.P."/>
            <person name="Abt D.N."/>
            <person name="Adryan B."/>
            <person name="Aguade M."/>
            <person name="Akashi H."/>
            <person name="Anderson W.W."/>
            <person name="Aquadro C.F."/>
            <person name="Ardell D.H."/>
            <person name="Arguello R."/>
            <person name="Artieri C.G."/>
            <person name="Barbash D.A."/>
            <person name="Barker D."/>
            <person name="Barsanti P."/>
            <person name="Batterham P."/>
            <person name="Batzoglou S."/>
            <person name="Begun D."/>
            <person name="Bhutkar A."/>
            <person name="Blanco E."/>
            <person name="Bosak S.A."/>
            <person name="Bradley R.K."/>
            <person name="Brand A.D."/>
            <person name="Brent M.R."/>
            <person name="Brooks A.N."/>
            <person name="Brown R.H."/>
            <person name="Butlin R.K."/>
            <person name="Caggese C."/>
            <person name="Calvi B.R."/>
            <person name="Bernardo de Carvalho A."/>
            <person name="Caspi A."/>
            <person name="Castrezana S."/>
            <person name="Celniker S.E."/>
            <person name="Chang J.L."/>
            <person name="Chapple C."/>
            <person name="Chatterji S."/>
            <person name="Chinwalla A."/>
            <person name="Civetta A."/>
            <person name="Clifton S.W."/>
            <person name="Comeron J.M."/>
            <person name="Costello J.C."/>
            <person name="Coyne J.A."/>
            <person name="Daub J."/>
            <person name="David R.G."/>
            <person name="Delcher A.L."/>
            <person name="Delehaunty K."/>
            <person name="Do C.B."/>
            <person name="Ebling H."/>
            <person name="Edwards K."/>
            <person name="Eickbush T."/>
            <person name="Evans J.D."/>
            <person name="Filipski A."/>
            <person name="Findeiss S."/>
            <person name="Freyhult E."/>
            <person name="Fulton L."/>
            <person name="Fulton R."/>
            <person name="Garcia A.C."/>
            <person name="Gardiner A."/>
            <person name="Garfield D.A."/>
            <person name="Garvin B.E."/>
            <person name="Gibson G."/>
            <person name="Gilbert D."/>
            <person name="Gnerre S."/>
            <person name="Godfrey J."/>
            <person name="Good R."/>
            <person name="Gotea V."/>
            <person name="Gravely B."/>
            <person name="Greenberg A.J."/>
            <person name="Griffiths-Jones S."/>
            <person name="Gross S."/>
            <person name="Guigo R."/>
            <person name="Gustafson E.A."/>
            <person name="Haerty W."/>
            <person name="Hahn M.W."/>
            <person name="Halligan D.L."/>
            <person name="Halpern A.L."/>
            <person name="Halter G.M."/>
            <person name="Han M.V."/>
            <person name="Heger A."/>
            <person name="Hillier L."/>
            <person name="Hinrichs A.S."/>
            <person name="Holmes I."/>
            <person name="Hoskins R.A."/>
            <person name="Hubisz M.J."/>
            <person name="Hultmark D."/>
            <person name="Huntley M.A."/>
            <person name="Jaffe D.B."/>
            <person name="Jagadeeshan S."/>
            <person name="Jeck W.R."/>
            <person name="Johnson J."/>
            <person name="Jones C.D."/>
            <person name="Jordan W.C."/>
            <person name="Karpen G.H."/>
            <person name="Kataoka E."/>
            <person name="Keightley P.D."/>
            <person name="Kheradpour P."/>
            <person name="Kirkness E.F."/>
            <person name="Koerich L.B."/>
            <person name="Kristiansen K."/>
            <person name="Kudrna D."/>
            <person name="Kulathinal R.J."/>
            <person name="Kumar S."/>
            <person name="Kwok R."/>
            <person name="Lander E."/>
            <person name="Langley C.H."/>
            <person name="Lapoint R."/>
            <person name="Lazzaro B.P."/>
            <person name="Lee S.J."/>
            <person name="Levesque L."/>
            <person name="Li R."/>
            <person name="Lin C.F."/>
            <person name="Lin M.F."/>
            <person name="Lindblad-Toh K."/>
            <person name="Llopart A."/>
            <person name="Long M."/>
            <person name="Low L."/>
            <person name="Lozovsky E."/>
            <person name="Lu J."/>
            <person name="Luo M."/>
            <person name="Machado C.A."/>
            <person name="Makalowski W."/>
            <person name="Marzo M."/>
            <person name="Matsuda M."/>
            <person name="Matzkin L."/>
            <person name="McAllister B."/>
            <person name="McBride C.S."/>
            <person name="McKernan B."/>
            <person name="McKernan K."/>
            <person name="Mendez-Lago M."/>
            <person name="Minx P."/>
            <person name="Mollenhauer M.U."/>
            <person name="Montooth K."/>
            <person name="Mount S.M."/>
            <person name="Mu X."/>
            <person name="Myers E."/>
            <person name="Negre B."/>
            <person name="Newfeld S."/>
            <person name="Nielsen R."/>
            <person name="Noor M.A."/>
            <person name="O'Grady P."/>
            <person name="Pachter L."/>
            <person name="Papaceit M."/>
            <person name="Parisi M.J."/>
            <person name="Parisi M."/>
            <person name="Parts L."/>
            <person name="Pedersen J.S."/>
            <person name="Pesole G."/>
            <person name="Phillippy A.M."/>
            <person name="Ponting C.P."/>
            <person name="Pop M."/>
            <person name="Porcelli D."/>
            <person name="Powell J.R."/>
            <person name="Prohaska S."/>
            <person name="Pruitt K."/>
            <person name="Puig M."/>
            <person name="Quesneville H."/>
            <person name="Ram K.R."/>
            <person name="Rand D."/>
            <person name="Rasmussen M.D."/>
            <person name="Reed L.K."/>
            <person name="Reenan R."/>
            <person name="Reily A."/>
            <person name="Remington K.A."/>
            <person name="Rieger T.T."/>
            <person name="Ritchie M.G."/>
            <person name="Robin C."/>
            <person name="Rogers Y.H."/>
            <person name="Rohde C."/>
            <person name="Rozas J."/>
            <person name="Rubenfield M.J."/>
            <person name="Ruiz A."/>
            <person name="Russo S."/>
            <person name="Salzberg S.L."/>
            <person name="Sanchez-Gracia A."/>
            <person name="Saranga D.J."/>
            <person name="Sato H."/>
            <person name="Schaeffer S.W."/>
            <person name="Schatz M.C."/>
            <person name="Schlenke T."/>
            <person name="Schwartz R."/>
            <person name="Segarra C."/>
            <person name="Singh R.S."/>
            <person name="Sirot L."/>
            <person name="Sirota M."/>
            <person name="Sisneros N.B."/>
            <person name="Smith C.D."/>
            <person name="Smith T.F."/>
            <person name="Spieth J."/>
            <person name="Stage D.E."/>
            <person name="Stark A."/>
            <person name="Stephan W."/>
            <person name="Strausberg R.L."/>
            <person name="Strempel S."/>
            <person name="Sturgill D."/>
            <person name="Sutton G."/>
            <person name="Sutton G.G."/>
            <person name="Tao W."/>
            <person name="Teichmann S."/>
            <person name="Tobari Y.N."/>
            <person name="Tomimura Y."/>
            <person name="Tsolas J.M."/>
            <person name="Valente V.L."/>
            <person name="Venter E."/>
            <person name="Venter J.C."/>
            <person name="Vicario S."/>
            <person name="Vieira F.G."/>
            <person name="Vilella A.J."/>
            <person name="Villasante A."/>
            <person name="Walenz B."/>
            <person name="Wang J."/>
            <person name="Wasserman M."/>
            <person name="Watts T."/>
            <person name="Wilson D."/>
            <person name="Wilson R.K."/>
            <person name="Wing R.A."/>
            <person name="Wolfner M.F."/>
            <person name="Wong A."/>
            <person name="Wong G.K."/>
            <person name="Wu C.I."/>
            <person name="Wu G."/>
            <person name="Yamamoto D."/>
            <person name="Yang H.P."/>
            <person name="Yang S.P."/>
            <person name="Yorke J.A."/>
            <person name="Yoshida K."/>
            <person name="Zdobnov E."/>
            <person name="Zhang P."/>
            <person name="Zhang Y."/>
            <person name="Zimin A.V."/>
            <person name="Baldwin J."/>
            <person name="Abdouelleil A."/>
            <person name="Abdulkadir J."/>
            <person name="Abebe A."/>
            <person name="Abera B."/>
            <person name="Abreu J."/>
            <person name="Acer S.C."/>
            <person name="Aftuck L."/>
            <person name="Alexander A."/>
            <person name="An P."/>
            <person name="Anderson E."/>
            <person name="Anderson S."/>
            <person name="Arachi H."/>
            <person name="Azer M."/>
            <person name="Bachantsang P."/>
            <person name="Barry A."/>
            <person name="Bayul T."/>
            <person name="Berlin A."/>
            <person name="Bessette D."/>
            <person name="Bloom T."/>
            <person name="Blye J."/>
            <person name="Boguslavskiy L."/>
            <person name="Bonnet C."/>
            <person name="Boukhgalter B."/>
            <person name="Bourzgui I."/>
            <person name="Brown A."/>
            <person name="Cahill P."/>
            <person name="Channer S."/>
            <person name="Cheshatsang Y."/>
            <person name="Chuda L."/>
            <person name="Citroen M."/>
            <person name="Collymore A."/>
            <person name="Cooke P."/>
            <person name="Costello M."/>
            <person name="D'Aco K."/>
            <person name="Daza R."/>
            <person name="De Haan G."/>
            <person name="DeGray S."/>
            <person name="DeMaso C."/>
            <person name="Dhargay N."/>
            <person name="Dooley K."/>
            <person name="Dooley E."/>
            <person name="Doricent M."/>
            <person name="Dorje P."/>
            <person name="Dorjee K."/>
            <person name="Dupes A."/>
            <person name="Elong R."/>
            <person name="Falk J."/>
            <person name="Farina A."/>
            <person name="Faro S."/>
            <person name="Ferguson D."/>
            <person name="Fisher S."/>
            <person name="Foley C.D."/>
            <person name="Franke A."/>
            <person name="Friedrich D."/>
            <person name="Gadbois L."/>
            <person name="Gearin G."/>
            <person name="Gearin C.R."/>
            <person name="Giannoukos G."/>
            <person name="Goode T."/>
            <person name="Graham J."/>
            <person name="Grandbois E."/>
            <person name="Grewal S."/>
            <person name="Gyaltsen K."/>
            <person name="Hafez N."/>
            <person name="Hagos B."/>
            <person name="Hall J."/>
            <person name="Henson C."/>
            <person name="Hollinger A."/>
            <person name="Honan T."/>
            <person name="Huard M.D."/>
            <person name="Hughes L."/>
            <person name="Hurhula B."/>
            <person name="Husby M.E."/>
            <person name="Kamat A."/>
            <person name="Kanga B."/>
            <person name="Kashin S."/>
            <person name="Khazanovich D."/>
            <person name="Kisner P."/>
            <person name="Lance K."/>
            <person name="Lara M."/>
            <person name="Lee W."/>
            <person name="Lennon N."/>
            <person name="Letendre F."/>
            <person name="LeVine R."/>
            <person name="Lipovsky A."/>
            <person name="Liu X."/>
            <person name="Liu J."/>
            <person name="Liu S."/>
            <person name="Lokyitsang T."/>
            <person name="Lokyitsang Y."/>
            <person name="Lubonja R."/>
            <person name="Lui A."/>
            <person name="MacDonald P."/>
            <person name="Magnisalis V."/>
            <person name="Maru K."/>
            <person name="Matthews C."/>
            <person name="McCusker W."/>
            <person name="McDonough S."/>
            <person name="Mehta T."/>
            <person name="Meldrim J."/>
            <person name="Meneus L."/>
            <person name="Mihai O."/>
            <person name="Mihalev A."/>
            <person name="Mihova T."/>
            <person name="Mittelman R."/>
            <person name="Mlenga V."/>
            <person name="Montmayeur A."/>
            <person name="Mulrain L."/>
            <person name="Navidi A."/>
            <person name="Naylor J."/>
            <person name="Negash T."/>
            <person name="Nguyen T."/>
            <person name="Nguyen N."/>
            <person name="Nicol R."/>
            <person name="Norbu C."/>
            <person name="Norbu N."/>
            <person name="Novod N."/>
            <person name="O'Neill B."/>
            <person name="Osman S."/>
            <person name="Markiewicz E."/>
            <person name="Oyono O.L."/>
            <person name="Patti C."/>
            <person name="Phunkhang P."/>
            <person name="Pierre F."/>
            <person name="Priest M."/>
            <person name="Raghuraman S."/>
            <person name="Rege F."/>
            <person name="Reyes R."/>
            <person name="Rise C."/>
            <person name="Rogov P."/>
            <person name="Ross K."/>
            <person name="Ryan E."/>
            <person name="Settipalli S."/>
            <person name="Shea T."/>
            <person name="Sherpa N."/>
            <person name="Shi L."/>
            <person name="Shih D."/>
            <person name="Sparrow T."/>
            <person name="Spaulding J."/>
            <person name="Stalker J."/>
            <person name="Stange-Thomann N."/>
            <person name="Stavropoulos S."/>
            <person name="Stone C."/>
            <person name="Strader C."/>
            <person name="Tesfaye S."/>
            <person name="Thomson T."/>
            <person name="Thoulutsang Y."/>
            <person name="Thoulutsang D."/>
            <person name="Topham K."/>
            <person name="Topping I."/>
            <person name="Tsamla T."/>
            <person name="Vassiliev H."/>
            <person name="Vo A."/>
            <person name="Wangchuk T."/>
            <person name="Wangdi T."/>
            <person name="Weiand M."/>
            <person name="Wilkinson J."/>
            <person name="Wilson A."/>
            <person name="Yadav S."/>
            <person name="Young G."/>
            <person name="Yu Q."/>
            <person name="Zembek L."/>
            <person name="Zhong D."/>
            <person name="Zimmer A."/>
            <person name="Zwirko Z."/>
            <person name="Jaffe D.B."/>
            <person name="Alvarez P."/>
            <person name="Brockman W."/>
            <person name="Butler J."/>
            <person name="Chin C."/>
            <person name="Gnerre S."/>
            <person name="Grabherr M."/>
            <person name="Kleber M."/>
            <person name="Mauceli E."/>
            <person name="MacCallum I."/>
        </authorList>
    </citation>
    <scope>NUCLEOTIDE SEQUENCE [LARGE SCALE GENOMIC DNA]</scope>
    <source>
        <strain evidence="4">white501</strain>
    </source>
</reference>